<dbReference type="Gene3D" id="3.50.50.60">
    <property type="entry name" value="FAD/NAD(P)-binding domain"/>
    <property type="match status" value="1"/>
</dbReference>
<evidence type="ECO:0000256" key="2">
    <source>
        <dbReference type="ARBA" id="ARBA00022630"/>
    </source>
</evidence>
<name>A0A8E2F615_9PEZI</name>
<dbReference type="PANTHER" id="PTHR43004:SF19">
    <property type="entry name" value="BINDING MONOOXYGENASE, PUTATIVE (JCVI)-RELATED"/>
    <property type="match status" value="1"/>
</dbReference>
<dbReference type="GO" id="GO:0071949">
    <property type="term" value="F:FAD binding"/>
    <property type="evidence" value="ECO:0007669"/>
    <property type="project" value="InterPro"/>
</dbReference>
<feature type="domain" description="FAD-binding" evidence="5">
    <location>
        <begin position="23"/>
        <end position="156"/>
    </location>
</feature>
<keyword evidence="2" id="KW-0285">Flavoprotein</keyword>
<evidence type="ECO:0000256" key="4">
    <source>
        <dbReference type="ARBA" id="ARBA00023002"/>
    </source>
</evidence>
<evidence type="ECO:0000313" key="7">
    <source>
        <dbReference type="Proteomes" id="UP000250140"/>
    </source>
</evidence>
<keyword evidence="3" id="KW-0274">FAD</keyword>
<keyword evidence="4" id="KW-0560">Oxidoreductase</keyword>
<dbReference type="EMBL" id="KV749118">
    <property type="protein sequence ID" value="OCL11094.1"/>
    <property type="molecule type" value="Genomic_DNA"/>
</dbReference>
<dbReference type="InterPro" id="IPR002938">
    <property type="entry name" value="FAD-bd"/>
</dbReference>
<protein>
    <submittedName>
        <fullName evidence="6">FAD-binding monooxygenase</fullName>
    </submittedName>
</protein>
<sequence>MHSSRPDWVNGSESAAESKTALDVPVLIVGGGPTRLLLAYCLSKLGVRSFLIEKYSQRLGVPKAHALSPRSLEICRQFGLNTKALRNIGTKRSDAYWVNFVTNLSGERIGVLPYERIDPKVLDSTPEIIHNIPQPAFEEFVADALRKDLNVEIRKGLALQ</sequence>
<dbReference type="SUPFAM" id="SSF51905">
    <property type="entry name" value="FAD/NAD(P)-binding domain"/>
    <property type="match status" value="1"/>
</dbReference>
<evidence type="ECO:0000313" key="6">
    <source>
        <dbReference type="EMBL" id="OCL11094.1"/>
    </source>
</evidence>
<dbReference type="InterPro" id="IPR036188">
    <property type="entry name" value="FAD/NAD-bd_sf"/>
</dbReference>
<dbReference type="InterPro" id="IPR050641">
    <property type="entry name" value="RIFMO-like"/>
</dbReference>
<dbReference type="PANTHER" id="PTHR43004">
    <property type="entry name" value="TRK SYSTEM POTASSIUM UPTAKE PROTEIN"/>
    <property type="match status" value="1"/>
</dbReference>
<proteinExistence type="predicted"/>
<evidence type="ECO:0000256" key="1">
    <source>
        <dbReference type="ARBA" id="ARBA00001974"/>
    </source>
</evidence>
<keyword evidence="7" id="KW-1185">Reference proteome</keyword>
<reference evidence="6 7" key="1">
    <citation type="journal article" date="2016" name="Nat. Commun.">
        <title>Ectomycorrhizal ecology is imprinted in the genome of the dominant symbiotic fungus Cenococcum geophilum.</title>
        <authorList>
            <consortium name="DOE Joint Genome Institute"/>
            <person name="Peter M."/>
            <person name="Kohler A."/>
            <person name="Ohm R.A."/>
            <person name="Kuo A."/>
            <person name="Krutzmann J."/>
            <person name="Morin E."/>
            <person name="Arend M."/>
            <person name="Barry K.W."/>
            <person name="Binder M."/>
            <person name="Choi C."/>
            <person name="Clum A."/>
            <person name="Copeland A."/>
            <person name="Grisel N."/>
            <person name="Haridas S."/>
            <person name="Kipfer T."/>
            <person name="LaButti K."/>
            <person name="Lindquist E."/>
            <person name="Lipzen A."/>
            <person name="Maire R."/>
            <person name="Meier B."/>
            <person name="Mihaltcheva S."/>
            <person name="Molinier V."/>
            <person name="Murat C."/>
            <person name="Poggeler S."/>
            <person name="Quandt C.A."/>
            <person name="Sperisen C."/>
            <person name="Tritt A."/>
            <person name="Tisserant E."/>
            <person name="Crous P.W."/>
            <person name="Henrissat B."/>
            <person name="Nehls U."/>
            <person name="Egli S."/>
            <person name="Spatafora J.W."/>
            <person name="Grigoriev I.V."/>
            <person name="Martin F.M."/>
        </authorList>
    </citation>
    <scope>NUCLEOTIDE SEQUENCE [LARGE SCALE GENOMIC DNA]</scope>
    <source>
        <strain evidence="6 7">CBS 207.34</strain>
    </source>
</reference>
<dbReference type="OrthoDB" id="2690153at2759"/>
<dbReference type="AlphaFoldDB" id="A0A8E2F615"/>
<evidence type="ECO:0000256" key="3">
    <source>
        <dbReference type="ARBA" id="ARBA00022827"/>
    </source>
</evidence>
<dbReference type="Proteomes" id="UP000250140">
    <property type="component" value="Unassembled WGS sequence"/>
</dbReference>
<evidence type="ECO:0000259" key="5">
    <source>
        <dbReference type="Pfam" id="PF01494"/>
    </source>
</evidence>
<feature type="non-terminal residue" evidence="6">
    <location>
        <position position="160"/>
    </location>
</feature>
<keyword evidence="6" id="KW-0503">Monooxygenase</keyword>
<accession>A0A8E2F615</accession>
<dbReference type="Pfam" id="PF01494">
    <property type="entry name" value="FAD_binding_3"/>
    <property type="match status" value="1"/>
</dbReference>
<comment type="cofactor">
    <cofactor evidence="1">
        <name>FAD</name>
        <dbReference type="ChEBI" id="CHEBI:57692"/>
    </cofactor>
</comment>
<dbReference type="GO" id="GO:0016709">
    <property type="term" value="F:oxidoreductase activity, acting on paired donors, with incorporation or reduction of molecular oxygen, NAD(P)H as one donor, and incorporation of one atom of oxygen"/>
    <property type="evidence" value="ECO:0007669"/>
    <property type="project" value="UniProtKB-ARBA"/>
</dbReference>
<gene>
    <name evidence="6" type="ORF">AOQ84DRAFT_425189</name>
</gene>
<organism evidence="6 7">
    <name type="scientific">Glonium stellatum</name>
    <dbReference type="NCBI Taxonomy" id="574774"/>
    <lineage>
        <taxon>Eukaryota</taxon>
        <taxon>Fungi</taxon>
        <taxon>Dikarya</taxon>
        <taxon>Ascomycota</taxon>
        <taxon>Pezizomycotina</taxon>
        <taxon>Dothideomycetes</taxon>
        <taxon>Pleosporomycetidae</taxon>
        <taxon>Gloniales</taxon>
        <taxon>Gloniaceae</taxon>
        <taxon>Glonium</taxon>
    </lineage>
</organism>